<evidence type="ECO:0000259" key="4">
    <source>
        <dbReference type="Pfam" id="PF23359"/>
    </source>
</evidence>
<dbReference type="GO" id="GO:0003677">
    <property type="term" value="F:DNA binding"/>
    <property type="evidence" value="ECO:0007669"/>
    <property type="project" value="UniProtKB-KW"/>
</dbReference>
<dbReference type="InterPro" id="IPR024412">
    <property type="entry name" value="Lsr2_dim_dom"/>
</dbReference>
<dbReference type="OrthoDB" id="4113332at2"/>
<dbReference type="AlphaFoldDB" id="A0A1H0KYS7"/>
<dbReference type="RefSeq" id="WP_090096874.1">
    <property type="nucleotide sequence ID" value="NZ_FNIX01000003.1"/>
</dbReference>
<dbReference type="InterPro" id="IPR055370">
    <property type="entry name" value="Lsr2_DNA-bd"/>
</dbReference>
<name>A0A1H0KYS7_9PSEU</name>
<dbReference type="STRING" id="641025.SAMN05421507_103113"/>
<accession>A0A1H0KYS7</accession>
<protein>
    <submittedName>
        <fullName evidence="5">Lsr2 protein</fullName>
    </submittedName>
</protein>
<keyword evidence="1" id="KW-0238">DNA-binding</keyword>
<dbReference type="EMBL" id="FNIX01000003">
    <property type="protein sequence ID" value="SDO60922.1"/>
    <property type="molecule type" value="Genomic_DNA"/>
</dbReference>
<dbReference type="Gene3D" id="4.10.320.10">
    <property type="entry name" value="E3-binding domain"/>
    <property type="match status" value="1"/>
</dbReference>
<dbReference type="Proteomes" id="UP000199691">
    <property type="component" value="Unassembled WGS sequence"/>
</dbReference>
<evidence type="ECO:0000313" key="5">
    <source>
        <dbReference type="EMBL" id="SDO60922.1"/>
    </source>
</evidence>
<proteinExistence type="predicted"/>
<feature type="compositionally biased region" description="Basic and acidic residues" evidence="2">
    <location>
        <begin position="60"/>
        <end position="69"/>
    </location>
</feature>
<dbReference type="InterPro" id="IPR042261">
    <property type="entry name" value="Lsr2-like_dimerization"/>
</dbReference>
<evidence type="ECO:0000256" key="1">
    <source>
        <dbReference type="ARBA" id="ARBA00023125"/>
    </source>
</evidence>
<sequence length="114" mass="12983">MAKKHHDLVDDLDGTSSEEELETVHFGLDGVIYLIDLNGHNASRLRAALRDFVVKARRIGDRRTTDSGHAKSGKAHPRRQTRAIREWARRNGHAISDRGRIPDRVVTAFLEQHR</sequence>
<dbReference type="GO" id="GO:0016746">
    <property type="term" value="F:acyltransferase activity"/>
    <property type="evidence" value="ECO:0007669"/>
    <property type="project" value="InterPro"/>
</dbReference>
<evidence type="ECO:0000313" key="6">
    <source>
        <dbReference type="Proteomes" id="UP000199691"/>
    </source>
</evidence>
<evidence type="ECO:0000259" key="3">
    <source>
        <dbReference type="Pfam" id="PF11774"/>
    </source>
</evidence>
<reference evidence="6" key="1">
    <citation type="submission" date="2016-10" db="EMBL/GenBank/DDBJ databases">
        <authorList>
            <person name="Varghese N."/>
            <person name="Submissions S."/>
        </authorList>
    </citation>
    <scope>NUCLEOTIDE SEQUENCE [LARGE SCALE GENOMIC DNA]</scope>
    <source>
        <strain evidence="6">CGMCC 4.6609</strain>
    </source>
</reference>
<keyword evidence="6" id="KW-1185">Reference proteome</keyword>
<feature type="region of interest" description="Disordered" evidence="2">
    <location>
        <begin position="60"/>
        <end position="91"/>
    </location>
</feature>
<dbReference type="InterPro" id="IPR036625">
    <property type="entry name" value="E3-bd_dom_sf"/>
</dbReference>
<gene>
    <name evidence="5" type="ORF">SAMN05421507_103113</name>
</gene>
<organism evidence="5 6">
    <name type="scientific">Lentzea jiangxiensis</name>
    <dbReference type="NCBI Taxonomy" id="641025"/>
    <lineage>
        <taxon>Bacteria</taxon>
        <taxon>Bacillati</taxon>
        <taxon>Actinomycetota</taxon>
        <taxon>Actinomycetes</taxon>
        <taxon>Pseudonocardiales</taxon>
        <taxon>Pseudonocardiaceae</taxon>
        <taxon>Lentzea</taxon>
    </lineage>
</organism>
<feature type="compositionally biased region" description="Basic residues" evidence="2">
    <location>
        <begin position="71"/>
        <end position="82"/>
    </location>
</feature>
<feature type="domain" description="Lsr2 DNA-binding" evidence="4">
    <location>
        <begin position="78"/>
        <end position="109"/>
    </location>
</feature>
<evidence type="ECO:0000256" key="2">
    <source>
        <dbReference type="SAM" id="MobiDB-lite"/>
    </source>
</evidence>
<feature type="domain" description="Lsr2 dimerization" evidence="3">
    <location>
        <begin position="1"/>
        <end position="60"/>
    </location>
</feature>
<dbReference type="Gene3D" id="3.30.60.230">
    <property type="entry name" value="Lsr2, dimerization domain"/>
    <property type="match status" value="1"/>
</dbReference>
<dbReference type="Pfam" id="PF23359">
    <property type="entry name" value="Lsr2_DNA-bd"/>
    <property type="match status" value="1"/>
</dbReference>
<dbReference type="Pfam" id="PF11774">
    <property type="entry name" value="Lsr2"/>
    <property type="match status" value="1"/>
</dbReference>